<gene>
    <name evidence="3" type="ORF">SASPL_135640</name>
</gene>
<protein>
    <submittedName>
        <fullName evidence="3">Uncharacterized protein</fullName>
    </submittedName>
</protein>
<feature type="compositionally biased region" description="Acidic residues" evidence="2">
    <location>
        <begin position="159"/>
        <end position="168"/>
    </location>
</feature>
<reference evidence="3" key="1">
    <citation type="submission" date="2018-01" db="EMBL/GenBank/DDBJ databases">
        <authorList>
            <person name="Mao J.F."/>
        </authorList>
    </citation>
    <scope>NUCLEOTIDE SEQUENCE</scope>
    <source>
        <strain evidence="3">Huo1</strain>
        <tissue evidence="3">Leaf</tissue>
    </source>
</reference>
<feature type="coiled-coil region" evidence="1">
    <location>
        <begin position="327"/>
        <end position="369"/>
    </location>
</feature>
<name>A0A8X8WZZ4_SALSN</name>
<evidence type="ECO:0000256" key="2">
    <source>
        <dbReference type="SAM" id="MobiDB-lite"/>
    </source>
</evidence>
<dbReference type="Proteomes" id="UP000298416">
    <property type="component" value="Unassembled WGS sequence"/>
</dbReference>
<sequence length="382" mass="43374">MTDHVDPTGEDELFDDDGTVLPDVRKHLKRDPDTGLVIGYYLSILKRRDFELICYLVELFEKHRRTDPWSCISWSFGQDSICIVYDRIIKLIKIETFGRNSIFLWFVEMPRGGFTGRRASAPISPSSGREHGSASLFDVELQDAGPQIPLDLFDVEEENDVDEENNVEGEERERNDTVRDCPSPTHDQDGCVYIHLWNVLLYPPKDVANVLHDCFQNIVLPDAFLQSKLTEKGVESYWLEFKFESLSLETYGDACLIKLIDDTSVNPDYDAVWEAKQGKQIFEAGQATSIYSPNASSLSAGGSFGVSTEEVQRQVQAMREQVTIEVREELEKQNEASRAELVKQSGASLAELERQNAASLAELVRQNAELRMDFEKKDVRDC</sequence>
<accession>A0A8X8WZZ4</accession>
<evidence type="ECO:0000313" key="4">
    <source>
        <dbReference type="Proteomes" id="UP000298416"/>
    </source>
</evidence>
<proteinExistence type="predicted"/>
<dbReference type="EMBL" id="PNBA02000013">
    <property type="protein sequence ID" value="KAG6403419.1"/>
    <property type="molecule type" value="Genomic_DNA"/>
</dbReference>
<reference evidence="3" key="2">
    <citation type="submission" date="2020-08" db="EMBL/GenBank/DDBJ databases">
        <title>Plant Genome Project.</title>
        <authorList>
            <person name="Zhang R.-G."/>
        </authorList>
    </citation>
    <scope>NUCLEOTIDE SEQUENCE</scope>
    <source>
        <strain evidence="3">Huo1</strain>
        <tissue evidence="3">Leaf</tissue>
    </source>
</reference>
<evidence type="ECO:0000256" key="1">
    <source>
        <dbReference type="SAM" id="Coils"/>
    </source>
</evidence>
<feature type="region of interest" description="Disordered" evidence="2">
    <location>
        <begin position="159"/>
        <end position="182"/>
    </location>
</feature>
<keyword evidence="4" id="KW-1185">Reference proteome</keyword>
<comment type="caution">
    <text evidence="3">The sequence shown here is derived from an EMBL/GenBank/DDBJ whole genome shotgun (WGS) entry which is preliminary data.</text>
</comment>
<organism evidence="3">
    <name type="scientific">Salvia splendens</name>
    <name type="common">Scarlet sage</name>
    <dbReference type="NCBI Taxonomy" id="180675"/>
    <lineage>
        <taxon>Eukaryota</taxon>
        <taxon>Viridiplantae</taxon>
        <taxon>Streptophyta</taxon>
        <taxon>Embryophyta</taxon>
        <taxon>Tracheophyta</taxon>
        <taxon>Spermatophyta</taxon>
        <taxon>Magnoliopsida</taxon>
        <taxon>eudicotyledons</taxon>
        <taxon>Gunneridae</taxon>
        <taxon>Pentapetalae</taxon>
        <taxon>asterids</taxon>
        <taxon>lamiids</taxon>
        <taxon>Lamiales</taxon>
        <taxon>Lamiaceae</taxon>
        <taxon>Nepetoideae</taxon>
        <taxon>Mentheae</taxon>
        <taxon>Salviinae</taxon>
        <taxon>Salvia</taxon>
        <taxon>Salvia subgen. Calosphace</taxon>
        <taxon>core Calosphace</taxon>
    </lineage>
</organism>
<evidence type="ECO:0000313" key="3">
    <source>
        <dbReference type="EMBL" id="KAG6403419.1"/>
    </source>
</evidence>
<feature type="compositionally biased region" description="Basic and acidic residues" evidence="2">
    <location>
        <begin position="169"/>
        <end position="179"/>
    </location>
</feature>
<dbReference type="AlphaFoldDB" id="A0A8X8WZZ4"/>
<keyword evidence="1" id="KW-0175">Coiled coil</keyword>